<organism evidence="10 11">
    <name type="scientific">Thermosyntropha lipolytica DSM 11003</name>
    <dbReference type="NCBI Taxonomy" id="1123382"/>
    <lineage>
        <taxon>Bacteria</taxon>
        <taxon>Bacillati</taxon>
        <taxon>Bacillota</taxon>
        <taxon>Clostridia</taxon>
        <taxon>Eubacteriales</taxon>
        <taxon>Syntrophomonadaceae</taxon>
        <taxon>Thermosyntropha</taxon>
    </lineage>
</organism>
<dbReference type="EMBL" id="FQWY01000038">
    <property type="protein sequence ID" value="SHH17314.1"/>
    <property type="molecule type" value="Genomic_DNA"/>
</dbReference>
<feature type="domain" description="PHP" evidence="9">
    <location>
        <begin position="15"/>
        <end position="209"/>
    </location>
</feature>
<evidence type="ECO:0000313" key="10">
    <source>
        <dbReference type="EMBL" id="SHH17314.1"/>
    </source>
</evidence>
<keyword evidence="4 8" id="KW-0028">Amino-acid biosynthesis</keyword>
<accession>A0A1M5QT61</accession>
<dbReference type="Gene3D" id="3.20.20.140">
    <property type="entry name" value="Metal-dependent hydrolases"/>
    <property type="match status" value="1"/>
</dbReference>
<dbReference type="InterPro" id="IPR010140">
    <property type="entry name" value="Histidinol_P_phosphatase_HisJ"/>
</dbReference>
<dbReference type="Proteomes" id="UP000242329">
    <property type="component" value="Unassembled WGS sequence"/>
</dbReference>
<evidence type="ECO:0000256" key="8">
    <source>
        <dbReference type="RuleBase" id="RU366003"/>
    </source>
</evidence>
<dbReference type="GO" id="GO:0005737">
    <property type="term" value="C:cytoplasm"/>
    <property type="evidence" value="ECO:0007669"/>
    <property type="project" value="TreeGrafter"/>
</dbReference>
<dbReference type="InterPro" id="IPR016195">
    <property type="entry name" value="Pol/histidinol_Pase-like"/>
</dbReference>
<evidence type="ECO:0000256" key="2">
    <source>
        <dbReference type="ARBA" id="ARBA00009152"/>
    </source>
</evidence>
<keyword evidence="11" id="KW-1185">Reference proteome</keyword>
<comment type="pathway">
    <text evidence="1 8">Amino-acid biosynthesis; L-histidine biosynthesis; L-histidine from 5-phospho-alpha-D-ribose 1-diphosphate: step 8/9.</text>
</comment>
<sequence>MFIVEEGHAAHLESDYHIHSSFSADSNSGLELICFTALRSGIREIGITDHLSFNPHDPNFGLLNQSVSSYIREIEKQRKRFAPRLNILTGVEIDYAWEKEKEIASFLSAYSFDYHLFSIHHIDGISLMDRCFYEKYAPEEGIKKYIDALKYAVLFPYTQIIAHIDWIKRGWQKYWLDFPYHSEILLDFGLDGILKTMADRGIILEINTSGYRREGGEAFPAFPVLCCYRDVGGKYCILGSDAHQAGEIAYRFAEAHKMAAYLGLQLITPGYLKKVNNQALNKY</sequence>
<comment type="catalytic activity">
    <reaction evidence="7 8">
        <text>L-histidinol phosphate + H2O = L-histidinol + phosphate</text>
        <dbReference type="Rhea" id="RHEA:14465"/>
        <dbReference type="ChEBI" id="CHEBI:15377"/>
        <dbReference type="ChEBI" id="CHEBI:43474"/>
        <dbReference type="ChEBI" id="CHEBI:57699"/>
        <dbReference type="ChEBI" id="CHEBI:57980"/>
        <dbReference type="EC" id="3.1.3.15"/>
    </reaction>
</comment>
<name>A0A1M5QT61_9FIRM</name>
<dbReference type="UniPathway" id="UPA00031">
    <property type="reaction ID" value="UER00013"/>
</dbReference>
<keyword evidence="5 8" id="KW-0378">Hydrolase</keyword>
<dbReference type="GO" id="GO:0000105">
    <property type="term" value="P:L-histidine biosynthetic process"/>
    <property type="evidence" value="ECO:0007669"/>
    <property type="project" value="UniProtKB-UniRule"/>
</dbReference>
<reference evidence="11" key="1">
    <citation type="submission" date="2016-11" db="EMBL/GenBank/DDBJ databases">
        <authorList>
            <person name="Varghese N."/>
            <person name="Submissions S."/>
        </authorList>
    </citation>
    <scope>NUCLEOTIDE SEQUENCE [LARGE SCALE GENOMIC DNA]</scope>
    <source>
        <strain evidence="11">DSM 11003</strain>
    </source>
</reference>
<dbReference type="Pfam" id="PF02811">
    <property type="entry name" value="PHP"/>
    <property type="match status" value="1"/>
</dbReference>
<dbReference type="NCBIfam" id="TIGR01856">
    <property type="entry name" value="hisJ_fam"/>
    <property type="match status" value="1"/>
</dbReference>
<dbReference type="EC" id="3.1.3.15" evidence="3 8"/>
<dbReference type="RefSeq" id="WP_073093136.1">
    <property type="nucleotide sequence ID" value="NZ_FQWY01000038.1"/>
</dbReference>
<evidence type="ECO:0000313" key="11">
    <source>
        <dbReference type="Proteomes" id="UP000242329"/>
    </source>
</evidence>
<evidence type="ECO:0000256" key="6">
    <source>
        <dbReference type="ARBA" id="ARBA00023102"/>
    </source>
</evidence>
<gene>
    <name evidence="10" type="ORF">SAMN02745221_01851</name>
</gene>
<evidence type="ECO:0000256" key="4">
    <source>
        <dbReference type="ARBA" id="ARBA00022605"/>
    </source>
</evidence>
<evidence type="ECO:0000259" key="9">
    <source>
        <dbReference type="Pfam" id="PF02811"/>
    </source>
</evidence>
<evidence type="ECO:0000256" key="5">
    <source>
        <dbReference type="ARBA" id="ARBA00022801"/>
    </source>
</evidence>
<dbReference type="STRING" id="1123382.SAMN02745221_01851"/>
<keyword evidence="6 8" id="KW-0368">Histidine biosynthesis</keyword>
<protein>
    <recommendedName>
        <fullName evidence="3 8">Histidinol-phosphatase</fullName>
        <shortName evidence="8">HolPase</shortName>
        <ecNumber evidence="3 8">3.1.3.15</ecNumber>
    </recommendedName>
</protein>
<dbReference type="OrthoDB" id="9775255at2"/>
<dbReference type="SUPFAM" id="SSF89550">
    <property type="entry name" value="PHP domain-like"/>
    <property type="match status" value="1"/>
</dbReference>
<comment type="similarity">
    <text evidence="2 8">Belongs to the PHP hydrolase family. HisK subfamily.</text>
</comment>
<dbReference type="AlphaFoldDB" id="A0A1M5QT61"/>
<dbReference type="PANTHER" id="PTHR21039:SF0">
    <property type="entry name" value="HISTIDINOL-PHOSPHATASE"/>
    <property type="match status" value="1"/>
</dbReference>
<proteinExistence type="inferred from homology"/>
<evidence type="ECO:0000256" key="3">
    <source>
        <dbReference type="ARBA" id="ARBA00013085"/>
    </source>
</evidence>
<dbReference type="PANTHER" id="PTHR21039">
    <property type="entry name" value="HISTIDINOL PHOSPHATASE-RELATED"/>
    <property type="match status" value="1"/>
</dbReference>
<dbReference type="InterPro" id="IPR004013">
    <property type="entry name" value="PHP_dom"/>
</dbReference>
<evidence type="ECO:0000256" key="1">
    <source>
        <dbReference type="ARBA" id="ARBA00004970"/>
    </source>
</evidence>
<evidence type="ECO:0000256" key="7">
    <source>
        <dbReference type="ARBA" id="ARBA00049158"/>
    </source>
</evidence>
<dbReference type="GO" id="GO:0004401">
    <property type="term" value="F:histidinol-phosphatase activity"/>
    <property type="evidence" value="ECO:0007669"/>
    <property type="project" value="UniProtKB-UniRule"/>
</dbReference>